<sequence>MDAKSQRQKGRDGALSELNATTETTHLAKISRITPAKAVFGSVGFLLTMIRGSMANELDYIELGLSCADACIDLDRGMNGRRSDEFSKPVLKAIEQLTTVAAGIKGNIDKWPRTTICEHMTTLTTSDMTQNATFALTESHISYLSTAHPWYYSINPQLWSMMSDFWLSLLGPIIGYWLFCAFFEILDRSDWEWLKKYKIHESSEVTSRNKVTRKQVLTTVISQHVIQFVLGYFWMDTSMVNGGPISVHVPRMEAIAPILLRFLEVLVGRQFAAYVWIHKAQDLVYYVYWWAVPLAQLFAGFVLIDTWQYFLHRGMHTNTFLYKTFHSWHHRLYVPYSYGALYNHPIEGLLLDICGAGISEWLTGMSTRQATLLFTIATFKTVDDHCGYSLPFDPLQRLTSNNADYHDIHHQVIGIKSNFSQPFFVHWDVLLGTRMTRRDVEARKQLKAVETKSL</sequence>
<evidence type="ECO:0000313" key="1">
    <source>
        <dbReference type="EMBL" id="KAF9644551.1"/>
    </source>
</evidence>
<reference evidence="1" key="1">
    <citation type="submission" date="2019-10" db="EMBL/GenBank/DDBJ databases">
        <authorList>
            <consortium name="DOE Joint Genome Institute"/>
            <person name="Kuo A."/>
            <person name="Miyauchi S."/>
            <person name="Kiss E."/>
            <person name="Drula E."/>
            <person name="Kohler A."/>
            <person name="Sanchez-Garcia M."/>
            <person name="Andreopoulos B."/>
            <person name="Barry K.W."/>
            <person name="Bonito G."/>
            <person name="Buee M."/>
            <person name="Carver A."/>
            <person name="Chen C."/>
            <person name="Cichocki N."/>
            <person name="Clum A."/>
            <person name="Culley D."/>
            <person name="Crous P.W."/>
            <person name="Fauchery L."/>
            <person name="Girlanda M."/>
            <person name="Hayes R."/>
            <person name="Keri Z."/>
            <person name="Labutti K."/>
            <person name="Lipzen A."/>
            <person name="Lombard V."/>
            <person name="Magnuson J."/>
            <person name="Maillard F."/>
            <person name="Morin E."/>
            <person name="Murat C."/>
            <person name="Nolan M."/>
            <person name="Ohm R."/>
            <person name="Pangilinan J."/>
            <person name="Pereira M."/>
            <person name="Perotto S."/>
            <person name="Peter M."/>
            <person name="Riley R."/>
            <person name="Sitrit Y."/>
            <person name="Stielow B."/>
            <person name="Szollosi G."/>
            <person name="Zifcakova L."/>
            <person name="Stursova M."/>
            <person name="Spatafora J.W."/>
            <person name="Tedersoo L."/>
            <person name="Vaario L.-M."/>
            <person name="Yamada A."/>
            <person name="Yan M."/>
            <person name="Wang P."/>
            <person name="Xu J."/>
            <person name="Bruns T."/>
            <person name="Baldrian P."/>
            <person name="Vilgalys R."/>
            <person name="Henrissat B."/>
            <person name="Grigoriev I.V."/>
            <person name="Hibbett D."/>
            <person name="Nagy L.G."/>
            <person name="Martin F.M."/>
        </authorList>
    </citation>
    <scope>NUCLEOTIDE SEQUENCE</scope>
    <source>
        <strain evidence="1">P2</strain>
    </source>
</reference>
<accession>A0ACB6Z5X4</accession>
<dbReference type="Proteomes" id="UP000886501">
    <property type="component" value="Unassembled WGS sequence"/>
</dbReference>
<proteinExistence type="predicted"/>
<reference evidence="1" key="2">
    <citation type="journal article" date="2020" name="Nat. Commun.">
        <title>Large-scale genome sequencing of mycorrhizal fungi provides insights into the early evolution of symbiotic traits.</title>
        <authorList>
            <person name="Miyauchi S."/>
            <person name="Kiss E."/>
            <person name="Kuo A."/>
            <person name="Drula E."/>
            <person name="Kohler A."/>
            <person name="Sanchez-Garcia M."/>
            <person name="Morin E."/>
            <person name="Andreopoulos B."/>
            <person name="Barry K.W."/>
            <person name="Bonito G."/>
            <person name="Buee M."/>
            <person name="Carver A."/>
            <person name="Chen C."/>
            <person name="Cichocki N."/>
            <person name="Clum A."/>
            <person name="Culley D."/>
            <person name="Crous P.W."/>
            <person name="Fauchery L."/>
            <person name="Girlanda M."/>
            <person name="Hayes R.D."/>
            <person name="Keri Z."/>
            <person name="LaButti K."/>
            <person name="Lipzen A."/>
            <person name="Lombard V."/>
            <person name="Magnuson J."/>
            <person name="Maillard F."/>
            <person name="Murat C."/>
            <person name="Nolan M."/>
            <person name="Ohm R.A."/>
            <person name="Pangilinan J."/>
            <person name="Pereira M.F."/>
            <person name="Perotto S."/>
            <person name="Peter M."/>
            <person name="Pfister S."/>
            <person name="Riley R."/>
            <person name="Sitrit Y."/>
            <person name="Stielow J.B."/>
            <person name="Szollosi G."/>
            <person name="Zifcakova L."/>
            <person name="Stursova M."/>
            <person name="Spatafora J.W."/>
            <person name="Tedersoo L."/>
            <person name="Vaario L.M."/>
            <person name="Yamada A."/>
            <person name="Yan M."/>
            <person name="Wang P."/>
            <person name="Xu J."/>
            <person name="Bruns T."/>
            <person name="Baldrian P."/>
            <person name="Vilgalys R."/>
            <person name="Dunand C."/>
            <person name="Henrissat B."/>
            <person name="Grigoriev I.V."/>
            <person name="Hibbett D."/>
            <person name="Nagy L.G."/>
            <person name="Martin F.M."/>
        </authorList>
    </citation>
    <scope>NUCLEOTIDE SEQUENCE</scope>
    <source>
        <strain evidence="1">P2</strain>
    </source>
</reference>
<dbReference type="EMBL" id="MU118132">
    <property type="protein sequence ID" value="KAF9644551.1"/>
    <property type="molecule type" value="Genomic_DNA"/>
</dbReference>
<organism evidence="1 2">
    <name type="scientific">Thelephora ganbajun</name>
    <name type="common">Ganba fungus</name>
    <dbReference type="NCBI Taxonomy" id="370292"/>
    <lineage>
        <taxon>Eukaryota</taxon>
        <taxon>Fungi</taxon>
        <taxon>Dikarya</taxon>
        <taxon>Basidiomycota</taxon>
        <taxon>Agaricomycotina</taxon>
        <taxon>Agaricomycetes</taxon>
        <taxon>Thelephorales</taxon>
        <taxon>Thelephoraceae</taxon>
        <taxon>Thelephora</taxon>
    </lineage>
</organism>
<protein>
    <submittedName>
        <fullName evidence="1">Uncharacterized protein</fullName>
    </submittedName>
</protein>
<name>A0ACB6Z5X4_THEGA</name>
<gene>
    <name evidence="1" type="ORF">BDM02DRAFT_3190500</name>
</gene>
<keyword evidence="2" id="KW-1185">Reference proteome</keyword>
<comment type="caution">
    <text evidence="1">The sequence shown here is derived from an EMBL/GenBank/DDBJ whole genome shotgun (WGS) entry which is preliminary data.</text>
</comment>
<evidence type="ECO:0000313" key="2">
    <source>
        <dbReference type="Proteomes" id="UP000886501"/>
    </source>
</evidence>